<proteinExistence type="predicted"/>
<accession>A0A9N8QUS2</accession>
<gene>
    <name evidence="1" type="ORF">R70211_01111</name>
</gene>
<dbReference type="RefSeq" id="WP_211634701.1">
    <property type="nucleotide sequence ID" value="NZ_CAJNBD010000003.1"/>
</dbReference>
<evidence type="ECO:0000313" key="2">
    <source>
        <dbReference type="Proteomes" id="UP000675121"/>
    </source>
</evidence>
<dbReference type="AlphaFoldDB" id="A0A9N8QUS2"/>
<comment type="caution">
    <text evidence="1">The sequence shown here is derived from an EMBL/GenBank/DDBJ whole genome shotgun (WGS) entry which is preliminary data.</text>
</comment>
<evidence type="ECO:0000313" key="1">
    <source>
        <dbReference type="EMBL" id="CAE6869641.1"/>
    </source>
</evidence>
<reference evidence="1" key="1">
    <citation type="submission" date="2021-02" db="EMBL/GenBank/DDBJ databases">
        <authorList>
            <person name="Vanwijnsberghe S."/>
        </authorList>
    </citation>
    <scope>NUCLEOTIDE SEQUENCE</scope>
    <source>
        <strain evidence="1">R-70211</strain>
    </source>
</reference>
<name>A0A9N8QUS2_9BURK</name>
<dbReference type="Proteomes" id="UP000675121">
    <property type="component" value="Unassembled WGS sequence"/>
</dbReference>
<keyword evidence="2" id="KW-1185">Reference proteome</keyword>
<protein>
    <submittedName>
        <fullName evidence="1">Uncharacterized protein</fullName>
    </submittedName>
</protein>
<sequence>MRPDHGNTGGVPVGNGRHISPAEFLLMAGFLANRAPLAPVDARAAARRVLDAVLGVAVAHGFAHSDALESMMASAEKSTPVWELAEQATAAVGDTVAFLQVIRAAGVTLELDPST</sequence>
<dbReference type="EMBL" id="CAJNAS010000002">
    <property type="protein sequence ID" value="CAE6869641.1"/>
    <property type="molecule type" value="Genomic_DNA"/>
</dbReference>
<organism evidence="1 2">
    <name type="scientific">Paraburkholderia domus</name>
    <dbReference type="NCBI Taxonomy" id="2793075"/>
    <lineage>
        <taxon>Bacteria</taxon>
        <taxon>Pseudomonadati</taxon>
        <taxon>Pseudomonadota</taxon>
        <taxon>Betaproteobacteria</taxon>
        <taxon>Burkholderiales</taxon>
        <taxon>Burkholderiaceae</taxon>
        <taxon>Paraburkholderia</taxon>
    </lineage>
</organism>